<dbReference type="PANTHER" id="PTHR24100:SF151">
    <property type="entry name" value="ICOS LIGAND"/>
    <property type="match status" value="1"/>
</dbReference>
<evidence type="ECO:0000256" key="1">
    <source>
        <dbReference type="ARBA" id="ARBA00004370"/>
    </source>
</evidence>
<keyword evidence="5" id="KW-0732">Signal</keyword>
<protein>
    <recommendedName>
        <fullName evidence="6">Ig-like domain-containing protein</fullName>
    </recommendedName>
</protein>
<dbReference type="InterPro" id="IPR007110">
    <property type="entry name" value="Ig-like_dom"/>
</dbReference>
<dbReference type="GO" id="GO:0001817">
    <property type="term" value="P:regulation of cytokine production"/>
    <property type="evidence" value="ECO:0007669"/>
    <property type="project" value="TreeGrafter"/>
</dbReference>
<dbReference type="Proteomes" id="UP001460270">
    <property type="component" value="Unassembled WGS sequence"/>
</dbReference>
<dbReference type="SUPFAM" id="SSF48726">
    <property type="entry name" value="Immunoglobulin"/>
    <property type="match status" value="1"/>
</dbReference>
<evidence type="ECO:0000256" key="2">
    <source>
        <dbReference type="ARBA" id="ARBA00023136"/>
    </source>
</evidence>
<dbReference type="GO" id="GO:0009897">
    <property type="term" value="C:external side of plasma membrane"/>
    <property type="evidence" value="ECO:0007669"/>
    <property type="project" value="TreeGrafter"/>
</dbReference>
<dbReference type="InterPro" id="IPR050504">
    <property type="entry name" value="IgSF_BTN/MOG"/>
</dbReference>
<evidence type="ECO:0000313" key="7">
    <source>
        <dbReference type="EMBL" id="KAK7909599.1"/>
    </source>
</evidence>
<comment type="caution">
    <text evidence="7">The sequence shown here is derived from an EMBL/GenBank/DDBJ whole genome shotgun (WGS) entry which is preliminary data.</text>
</comment>
<evidence type="ECO:0000256" key="3">
    <source>
        <dbReference type="ARBA" id="ARBA00023319"/>
    </source>
</evidence>
<dbReference type="Pfam" id="PF07686">
    <property type="entry name" value="V-set"/>
    <property type="match status" value="1"/>
</dbReference>
<organism evidence="7 8">
    <name type="scientific">Mugilogobius chulae</name>
    <name type="common">yellowstripe goby</name>
    <dbReference type="NCBI Taxonomy" id="88201"/>
    <lineage>
        <taxon>Eukaryota</taxon>
        <taxon>Metazoa</taxon>
        <taxon>Chordata</taxon>
        <taxon>Craniata</taxon>
        <taxon>Vertebrata</taxon>
        <taxon>Euteleostomi</taxon>
        <taxon>Actinopterygii</taxon>
        <taxon>Neopterygii</taxon>
        <taxon>Teleostei</taxon>
        <taxon>Neoteleostei</taxon>
        <taxon>Acanthomorphata</taxon>
        <taxon>Gobiaria</taxon>
        <taxon>Gobiiformes</taxon>
        <taxon>Gobioidei</taxon>
        <taxon>Gobiidae</taxon>
        <taxon>Gobionellinae</taxon>
        <taxon>Mugilogobius</taxon>
    </lineage>
</organism>
<dbReference type="GO" id="GO:0050852">
    <property type="term" value="P:T cell receptor signaling pathway"/>
    <property type="evidence" value="ECO:0007669"/>
    <property type="project" value="TreeGrafter"/>
</dbReference>
<dbReference type="EMBL" id="JBBPFD010000010">
    <property type="protein sequence ID" value="KAK7909599.1"/>
    <property type="molecule type" value="Genomic_DNA"/>
</dbReference>
<dbReference type="PANTHER" id="PTHR24100">
    <property type="entry name" value="BUTYROPHILIN"/>
    <property type="match status" value="1"/>
</dbReference>
<keyword evidence="4" id="KW-1133">Transmembrane helix</keyword>
<dbReference type="SMART" id="SM00409">
    <property type="entry name" value="IG"/>
    <property type="match status" value="1"/>
</dbReference>
<comment type="subcellular location">
    <subcellularLocation>
        <location evidence="1">Membrane</location>
    </subcellularLocation>
</comment>
<feature type="domain" description="Ig-like" evidence="6">
    <location>
        <begin position="34"/>
        <end position="130"/>
    </location>
</feature>
<evidence type="ECO:0000259" key="6">
    <source>
        <dbReference type="PROSITE" id="PS50835"/>
    </source>
</evidence>
<keyword evidence="8" id="KW-1185">Reference proteome</keyword>
<dbReference type="InterPro" id="IPR003599">
    <property type="entry name" value="Ig_sub"/>
</dbReference>
<evidence type="ECO:0000313" key="8">
    <source>
        <dbReference type="Proteomes" id="UP001460270"/>
    </source>
</evidence>
<accession>A0AAW0NV51</accession>
<evidence type="ECO:0000256" key="4">
    <source>
        <dbReference type="SAM" id="Phobius"/>
    </source>
</evidence>
<feature type="transmembrane region" description="Helical" evidence="4">
    <location>
        <begin position="157"/>
        <end position="180"/>
    </location>
</feature>
<dbReference type="Gene3D" id="2.60.40.10">
    <property type="entry name" value="Immunoglobulins"/>
    <property type="match status" value="1"/>
</dbReference>
<dbReference type="InterPro" id="IPR013106">
    <property type="entry name" value="Ig_V-set"/>
</dbReference>
<evidence type="ECO:0000256" key="5">
    <source>
        <dbReference type="SAM" id="SignalP"/>
    </source>
</evidence>
<dbReference type="InterPro" id="IPR013783">
    <property type="entry name" value="Ig-like_fold"/>
</dbReference>
<keyword evidence="3" id="KW-0393">Immunoglobulin domain</keyword>
<dbReference type="PROSITE" id="PS50835">
    <property type="entry name" value="IG_LIKE"/>
    <property type="match status" value="1"/>
</dbReference>
<feature type="chain" id="PRO_5043956856" description="Ig-like domain-containing protein" evidence="5">
    <location>
        <begin position="19"/>
        <end position="201"/>
    </location>
</feature>
<dbReference type="InterPro" id="IPR036179">
    <property type="entry name" value="Ig-like_dom_sf"/>
</dbReference>
<keyword evidence="4" id="KW-0812">Transmembrane</keyword>
<dbReference type="GO" id="GO:0005102">
    <property type="term" value="F:signaling receptor binding"/>
    <property type="evidence" value="ECO:0007669"/>
    <property type="project" value="TreeGrafter"/>
</dbReference>
<gene>
    <name evidence="7" type="ORF">WMY93_014283</name>
</gene>
<proteinExistence type="predicted"/>
<reference evidence="8" key="1">
    <citation type="submission" date="2024-04" db="EMBL/GenBank/DDBJ databases">
        <title>Salinicola lusitanus LLJ914,a marine bacterium isolated from the Okinawa Trough.</title>
        <authorList>
            <person name="Li J."/>
        </authorList>
    </citation>
    <scope>NUCLEOTIDE SEQUENCE [LARGE SCALE GENOMIC DNA]</scope>
</reference>
<feature type="signal peptide" evidence="5">
    <location>
        <begin position="1"/>
        <end position="18"/>
    </location>
</feature>
<dbReference type="AlphaFoldDB" id="A0AAW0NV51"/>
<sequence length="201" mass="22488">MFGLVFSLCWILLNQTNALGFEVKCPAHVVADRNSDVILNCSVVPSKDLSGDYVHMTFTFLHESKKVFIWRDGKFATDQDEHFRGRTELNTKVLKDGNISVGIKNITEKDEGNYSCLVMFSGIKKQDTITLLVNSKTSVDPRNDSFLDPKSLTTGGIVGIGLSCLFLIGLAVLVVGIFICRRRRTGDTDQRNDQYEMVQDK</sequence>
<name>A0AAW0NV51_9GOBI</name>
<keyword evidence="2 4" id="KW-0472">Membrane</keyword>